<evidence type="ECO:0000256" key="4">
    <source>
        <dbReference type="ARBA" id="ARBA00022807"/>
    </source>
</evidence>
<organism evidence="9 10">
    <name type="scientific">Nocardia goodfellowii</name>
    <dbReference type="NCBI Taxonomy" id="882446"/>
    <lineage>
        <taxon>Bacteria</taxon>
        <taxon>Bacillati</taxon>
        <taxon>Actinomycetota</taxon>
        <taxon>Actinomycetes</taxon>
        <taxon>Mycobacteriales</taxon>
        <taxon>Nocardiaceae</taxon>
        <taxon>Nocardia</taxon>
    </lineage>
</organism>
<evidence type="ECO:0000313" key="9">
    <source>
        <dbReference type="EMBL" id="MBP2190855.1"/>
    </source>
</evidence>
<dbReference type="PROSITE" id="PS51935">
    <property type="entry name" value="NLPC_P60"/>
    <property type="match status" value="1"/>
</dbReference>
<dbReference type="PANTHER" id="PTHR47359:SF3">
    <property type="entry name" value="NLP_P60 DOMAIN-CONTAINING PROTEIN-RELATED"/>
    <property type="match status" value="1"/>
</dbReference>
<comment type="caution">
    <text evidence="9">The sequence shown here is derived from an EMBL/GenBank/DDBJ whole genome shotgun (WGS) entry which is preliminary data.</text>
</comment>
<feature type="coiled-coil region" evidence="5">
    <location>
        <begin position="194"/>
        <end position="260"/>
    </location>
</feature>
<keyword evidence="4" id="KW-0788">Thiol protease</keyword>
<feature type="domain" description="NlpC/P60" evidence="8">
    <location>
        <begin position="333"/>
        <end position="472"/>
    </location>
</feature>
<dbReference type="InterPro" id="IPR051794">
    <property type="entry name" value="PG_Endopeptidase_C40"/>
</dbReference>
<gene>
    <name evidence="9" type="ORF">BJ987_003756</name>
</gene>
<evidence type="ECO:0000313" key="10">
    <source>
        <dbReference type="Proteomes" id="UP001519325"/>
    </source>
</evidence>
<dbReference type="InterPro" id="IPR000064">
    <property type="entry name" value="NLP_P60_dom"/>
</dbReference>
<keyword evidence="3 9" id="KW-0378">Hydrolase</keyword>
<dbReference type="RefSeq" id="WP_209891600.1">
    <property type="nucleotide sequence ID" value="NZ_JAGGMR010000001.1"/>
</dbReference>
<feature type="compositionally biased region" description="Basic and acidic residues" evidence="6">
    <location>
        <begin position="294"/>
        <end position="307"/>
    </location>
</feature>
<dbReference type="InterPro" id="IPR038765">
    <property type="entry name" value="Papain-like_cys_pep_sf"/>
</dbReference>
<accession>A0ABS4QGR0</accession>
<sequence length="472" mass="50041">MRRNGDPVTRRSTSVALGLLICAVMLAAAGPSRAVPPAPPNPSDGQIAEAGAQVEARVGEVGGLINEVAAADQQLHELDAAVAARREAVNKALVDLRIAREAADAAAARVLQTQSELTGAATEVEQARKNFDSFATQAYTRPGMDSMLSHLGAASPGDAIDRSQIVGLVTKNKQQMLTELRRAQIELGNKNSVARRAKAEADAAAAAAEQKQREAEQAVAAAKAELEQQTARRDQLLRDRAAAQARLEQARTNVAGLQGQREAFVAWDERRKAEEAAMHRAAAKARARAGGDQQSRDRAAALADGHRPHASLGDDGQPRRSKTRPSQPSVRGSAAIEIVVDRALSQLGVIYAWGGGDENGPTLGIRDGGVADAHGDFEKVGFDCSGLMIYAFAGVGLSLPHYSGYQYTMGTRVPVEDRQRGDMLFWGPNGSEHVALYLGDGQMVEAPQSGDVVKVTSVREGGLMPYAVRLID</sequence>
<feature type="region of interest" description="Disordered" evidence="6">
    <location>
        <begin position="277"/>
        <end position="332"/>
    </location>
</feature>
<proteinExistence type="inferred from homology"/>
<dbReference type="EMBL" id="JAGGMR010000001">
    <property type="protein sequence ID" value="MBP2190855.1"/>
    <property type="molecule type" value="Genomic_DNA"/>
</dbReference>
<keyword evidence="2" id="KW-0645">Protease</keyword>
<name>A0ABS4QGR0_9NOCA</name>
<reference evidence="9 10" key="1">
    <citation type="submission" date="2021-03" db="EMBL/GenBank/DDBJ databases">
        <title>Sequencing the genomes of 1000 actinobacteria strains.</title>
        <authorList>
            <person name="Klenk H.-P."/>
        </authorList>
    </citation>
    <scope>NUCLEOTIDE SEQUENCE [LARGE SCALE GENOMIC DNA]</scope>
    <source>
        <strain evidence="9 10">DSM 45516</strain>
    </source>
</reference>
<dbReference type="Proteomes" id="UP001519325">
    <property type="component" value="Unassembled WGS sequence"/>
</dbReference>
<dbReference type="GO" id="GO:0016787">
    <property type="term" value="F:hydrolase activity"/>
    <property type="evidence" value="ECO:0007669"/>
    <property type="project" value="UniProtKB-KW"/>
</dbReference>
<evidence type="ECO:0000259" key="8">
    <source>
        <dbReference type="PROSITE" id="PS51935"/>
    </source>
</evidence>
<keyword evidence="7" id="KW-0732">Signal</keyword>
<dbReference type="PANTHER" id="PTHR47359">
    <property type="entry name" value="PEPTIDOGLYCAN DL-ENDOPEPTIDASE CWLO"/>
    <property type="match status" value="1"/>
</dbReference>
<evidence type="ECO:0000256" key="2">
    <source>
        <dbReference type="ARBA" id="ARBA00022670"/>
    </source>
</evidence>
<evidence type="ECO:0000256" key="6">
    <source>
        <dbReference type="SAM" id="MobiDB-lite"/>
    </source>
</evidence>
<feature type="signal peptide" evidence="7">
    <location>
        <begin position="1"/>
        <end position="34"/>
    </location>
</feature>
<evidence type="ECO:0000256" key="7">
    <source>
        <dbReference type="SAM" id="SignalP"/>
    </source>
</evidence>
<feature type="chain" id="PRO_5046782934" evidence="7">
    <location>
        <begin position="35"/>
        <end position="472"/>
    </location>
</feature>
<evidence type="ECO:0000256" key="3">
    <source>
        <dbReference type="ARBA" id="ARBA00022801"/>
    </source>
</evidence>
<keyword evidence="5" id="KW-0175">Coiled coil</keyword>
<dbReference type="Pfam" id="PF00877">
    <property type="entry name" value="NLPC_P60"/>
    <property type="match status" value="1"/>
</dbReference>
<comment type="similarity">
    <text evidence="1">Belongs to the peptidase C40 family.</text>
</comment>
<evidence type="ECO:0000256" key="1">
    <source>
        <dbReference type="ARBA" id="ARBA00007074"/>
    </source>
</evidence>
<dbReference type="SUPFAM" id="SSF54001">
    <property type="entry name" value="Cysteine proteinases"/>
    <property type="match status" value="1"/>
</dbReference>
<protein>
    <submittedName>
        <fullName evidence="9">Cell wall-associated NlpC family hydrolase</fullName>
    </submittedName>
</protein>
<dbReference type="Gene3D" id="3.90.1720.10">
    <property type="entry name" value="endopeptidase domain like (from Nostoc punctiforme)"/>
    <property type="match status" value="1"/>
</dbReference>
<keyword evidence="10" id="KW-1185">Reference proteome</keyword>
<evidence type="ECO:0000256" key="5">
    <source>
        <dbReference type="SAM" id="Coils"/>
    </source>
</evidence>